<dbReference type="AlphaFoldDB" id="A0A0D2GS80"/>
<keyword evidence="2" id="KW-1185">Reference proteome</keyword>
<dbReference type="GeneID" id="27717699"/>
<evidence type="ECO:0000313" key="2">
    <source>
        <dbReference type="Proteomes" id="UP000053411"/>
    </source>
</evidence>
<dbReference type="EMBL" id="KN848106">
    <property type="protein sequence ID" value="KIX92345.1"/>
    <property type="molecule type" value="Genomic_DNA"/>
</dbReference>
<dbReference type="VEuPathDB" id="FungiDB:Z520_11953"/>
<evidence type="ECO:0000313" key="1">
    <source>
        <dbReference type="EMBL" id="KIX92345.1"/>
    </source>
</evidence>
<organism evidence="1 2">
    <name type="scientific">Fonsecaea multimorphosa CBS 102226</name>
    <dbReference type="NCBI Taxonomy" id="1442371"/>
    <lineage>
        <taxon>Eukaryota</taxon>
        <taxon>Fungi</taxon>
        <taxon>Dikarya</taxon>
        <taxon>Ascomycota</taxon>
        <taxon>Pezizomycotina</taxon>
        <taxon>Eurotiomycetes</taxon>
        <taxon>Chaetothyriomycetidae</taxon>
        <taxon>Chaetothyriales</taxon>
        <taxon>Herpotrichiellaceae</taxon>
        <taxon>Fonsecaea</taxon>
    </lineage>
</organism>
<proteinExistence type="predicted"/>
<reference evidence="1 2" key="1">
    <citation type="submission" date="2015-01" db="EMBL/GenBank/DDBJ databases">
        <title>The Genome Sequence of Fonsecaea multimorphosa CBS 102226.</title>
        <authorList>
            <consortium name="The Broad Institute Genomics Platform"/>
            <person name="Cuomo C."/>
            <person name="de Hoog S."/>
            <person name="Gorbushina A."/>
            <person name="Stielow B."/>
            <person name="Teixiera M."/>
            <person name="Abouelleil A."/>
            <person name="Chapman S.B."/>
            <person name="Priest M."/>
            <person name="Young S.K."/>
            <person name="Wortman J."/>
            <person name="Nusbaum C."/>
            <person name="Birren B."/>
        </authorList>
    </citation>
    <scope>NUCLEOTIDE SEQUENCE [LARGE SCALE GENOMIC DNA]</scope>
    <source>
        <strain evidence="1 2">CBS 102226</strain>
    </source>
</reference>
<dbReference type="Proteomes" id="UP000053411">
    <property type="component" value="Unassembled WGS sequence"/>
</dbReference>
<accession>A0A0D2GS80</accession>
<protein>
    <submittedName>
        <fullName evidence="1">Uncharacterized protein</fullName>
    </submittedName>
</protein>
<sequence length="73" mass="7896">MGVQPPSKVALGVGLLVTDPTRHAQTIYSVNGRYKEIEAEIMATTAVAMGFKSIEETEAGRFQELVKASQETL</sequence>
<dbReference type="RefSeq" id="XP_016626468.1">
    <property type="nucleotide sequence ID" value="XM_016782440.1"/>
</dbReference>
<name>A0A0D2GS80_9EURO</name>
<gene>
    <name evidence="1" type="ORF">Z520_11953</name>
</gene>